<accession>A0ABN0V0U8</accession>
<dbReference type="PANTHER" id="PTHR42847">
    <property type="entry name" value="ALKANESULFONATE MONOOXYGENASE"/>
    <property type="match status" value="1"/>
</dbReference>
<dbReference type="RefSeq" id="WP_344652844.1">
    <property type="nucleotide sequence ID" value="NZ_BAAAGX010000028.1"/>
</dbReference>
<organism evidence="6 7">
    <name type="scientific">Cryptosporangium japonicum</name>
    <dbReference type="NCBI Taxonomy" id="80872"/>
    <lineage>
        <taxon>Bacteria</taxon>
        <taxon>Bacillati</taxon>
        <taxon>Actinomycetota</taxon>
        <taxon>Actinomycetes</taxon>
        <taxon>Cryptosporangiales</taxon>
        <taxon>Cryptosporangiaceae</taxon>
        <taxon>Cryptosporangium</taxon>
    </lineage>
</organism>
<dbReference type="EMBL" id="BAAAGX010000028">
    <property type="protein sequence ID" value="GAA0269631.1"/>
    <property type="molecule type" value="Genomic_DNA"/>
</dbReference>
<evidence type="ECO:0000313" key="6">
    <source>
        <dbReference type="EMBL" id="GAA0269631.1"/>
    </source>
</evidence>
<keyword evidence="2" id="KW-0288">FMN</keyword>
<dbReference type="InterPro" id="IPR011251">
    <property type="entry name" value="Luciferase-like_dom"/>
</dbReference>
<dbReference type="Pfam" id="PF00296">
    <property type="entry name" value="Bac_luciferase"/>
    <property type="match status" value="1"/>
</dbReference>
<evidence type="ECO:0000256" key="2">
    <source>
        <dbReference type="ARBA" id="ARBA00022643"/>
    </source>
</evidence>
<keyword evidence="4" id="KW-0503">Monooxygenase</keyword>
<evidence type="ECO:0000256" key="3">
    <source>
        <dbReference type="ARBA" id="ARBA00023002"/>
    </source>
</evidence>
<proteinExistence type="predicted"/>
<evidence type="ECO:0000256" key="4">
    <source>
        <dbReference type="ARBA" id="ARBA00023033"/>
    </source>
</evidence>
<dbReference type="InterPro" id="IPR019921">
    <property type="entry name" value="Lucif-like_OxRdtase_Rv2161c"/>
</dbReference>
<dbReference type="PANTHER" id="PTHR42847:SF4">
    <property type="entry name" value="ALKANESULFONATE MONOOXYGENASE-RELATED"/>
    <property type="match status" value="1"/>
</dbReference>
<protein>
    <submittedName>
        <fullName evidence="6">LLM class F420-dependent oxidoreductase</fullName>
    </submittedName>
</protein>
<keyword evidence="1" id="KW-0285">Flavoprotein</keyword>
<evidence type="ECO:0000259" key="5">
    <source>
        <dbReference type="Pfam" id="PF00296"/>
    </source>
</evidence>
<gene>
    <name evidence="6" type="ORF">GCM10009539_65980</name>
</gene>
<keyword evidence="3" id="KW-0560">Oxidoreductase</keyword>
<dbReference type="SUPFAM" id="SSF51679">
    <property type="entry name" value="Bacterial luciferase-like"/>
    <property type="match status" value="1"/>
</dbReference>
<dbReference type="Proteomes" id="UP001500967">
    <property type="component" value="Unassembled WGS sequence"/>
</dbReference>
<keyword evidence="7" id="KW-1185">Reference proteome</keyword>
<comment type="caution">
    <text evidence="6">The sequence shown here is derived from an EMBL/GenBank/DDBJ whole genome shotgun (WGS) entry which is preliminary data.</text>
</comment>
<sequence length="286" mass="30244">MRLGLFGINTDLCALDPQLAVDVAVAAEEAGWESVWTGEHYALPDPPVPASPTRPETPFLDPFVALGHLAGATSTLLLGTGVTVVPVHQPVILAKQVVSVDRLSRGRFLFGVGVGYLEPEFRALGVSLADRGVRTDDYLDALQALWTTSSVHVVGPRVSISGVTAEPRPVRAGGPPLHVGGASPGALRRTVLRGHGWYGWAVTPEETAATVTQLAELADNLDRPAELGTLEISVTPSGRTPLDATLVAAYAEAGVDRLIVSPPGRVRRDQEALLRFVRDTPAALLR</sequence>
<evidence type="ECO:0000313" key="7">
    <source>
        <dbReference type="Proteomes" id="UP001500967"/>
    </source>
</evidence>
<feature type="domain" description="Luciferase-like" evidence="5">
    <location>
        <begin position="18"/>
        <end position="259"/>
    </location>
</feature>
<dbReference type="Gene3D" id="3.20.20.30">
    <property type="entry name" value="Luciferase-like domain"/>
    <property type="match status" value="1"/>
</dbReference>
<dbReference type="InterPro" id="IPR036661">
    <property type="entry name" value="Luciferase-like_sf"/>
</dbReference>
<evidence type="ECO:0000256" key="1">
    <source>
        <dbReference type="ARBA" id="ARBA00022630"/>
    </source>
</evidence>
<name>A0ABN0V0U8_9ACTN</name>
<dbReference type="NCBIfam" id="TIGR03619">
    <property type="entry name" value="F420_Rv2161c"/>
    <property type="match status" value="1"/>
</dbReference>
<reference evidence="6 7" key="1">
    <citation type="journal article" date="2019" name="Int. J. Syst. Evol. Microbiol.">
        <title>The Global Catalogue of Microorganisms (GCM) 10K type strain sequencing project: providing services to taxonomists for standard genome sequencing and annotation.</title>
        <authorList>
            <consortium name="The Broad Institute Genomics Platform"/>
            <consortium name="The Broad Institute Genome Sequencing Center for Infectious Disease"/>
            <person name="Wu L."/>
            <person name="Ma J."/>
        </authorList>
    </citation>
    <scope>NUCLEOTIDE SEQUENCE [LARGE SCALE GENOMIC DNA]</scope>
    <source>
        <strain evidence="6 7">JCM 10425</strain>
    </source>
</reference>
<dbReference type="InterPro" id="IPR050172">
    <property type="entry name" value="SsuD_RutA_monooxygenase"/>
</dbReference>